<reference evidence="2 3" key="1">
    <citation type="submission" date="2018-11" db="EMBL/GenBank/DDBJ databases">
        <title>Sequencing the genomes of 1000 actinobacteria strains.</title>
        <authorList>
            <person name="Klenk H.-P."/>
        </authorList>
    </citation>
    <scope>NUCLEOTIDE SEQUENCE [LARGE SCALE GENOMIC DNA]</scope>
    <source>
        <strain evidence="2 3">DSM 44231</strain>
    </source>
</reference>
<evidence type="ECO:0000313" key="2">
    <source>
        <dbReference type="EMBL" id="ROP42706.1"/>
    </source>
</evidence>
<feature type="domain" description="Lantibiotic dehydratase N-terminal" evidence="1">
    <location>
        <begin position="151"/>
        <end position="534"/>
    </location>
</feature>
<dbReference type="OrthoDB" id="3861212at2"/>
<name>A0A3N1HJM7_9PSEU</name>
<dbReference type="AlphaFoldDB" id="A0A3N1HJM7"/>
<keyword evidence="3" id="KW-1185">Reference proteome</keyword>
<dbReference type="InterPro" id="IPR006827">
    <property type="entry name" value="Lant_deHydtase_N"/>
</dbReference>
<gene>
    <name evidence="2" type="ORF">EDD40_8214</name>
</gene>
<proteinExistence type="predicted"/>
<accession>A0A3N1HJM7</accession>
<evidence type="ECO:0000313" key="3">
    <source>
        <dbReference type="Proteomes" id="UP000268727"/>
    </source>
</evidence>
<dbReference type="RefSeq" id="WP_123747604.1">
    <property type="nucleotide sequence ID" value="NZ_RJKM01000001.1"/>
</dbReference>
<evidence type="ECO:0000259" key="1">
    <source>
        <dbReference type="Pfam" id="PF04738"/>
    </source>
</evidence>
<sequence>MAGVITTELAPYALVRVAALPHPVPPAGANGFRAAMAAVVAARSRLRDLAPEVADALHDSAGDHPAEFHRRVVLPLRRDVHNDRSPRPALLAELGALPERVPLVTRWLDERAALDEATGAALDAWPAALAAERAVLAELCRAEPLRLAGVLTGADLLHGLTRAAAGGGTPDRRTRKAEATVLRYALRATSKTSPLSWYTHVGWGTWGDGPWPRVRPVAHTEVNRVLLTRLVAAFRDRPHRLAPGLREHDGHLLFRRDTPVVPGPGAPPSRVDLTREEQVDVAATAPLRFLVAAVRDAGPAGVTPAELAEALAARLSAPDAGAAARAYVERVLDLGLLVPVEPVHPQDPDAPAAIAEWLRGLGAHDVADRLTRLVATTAAFATAAPSERAVATAELTAGWRDLGERVGADLTGIAPVLEDVLLPRPVPVPATGADALTRLTPLLVLFDQQVLLRRLVRNRFVEAVGPGGVASLAESAIFLSGVTQDVAESQRDPAVVALVESRAKIAAAVRADGVLTDDLVREAADHVPEWLRRPGSYAFFGQPTRDGRLVVNHVYPGFGKFTSRFLRRLPGAADAVAAQLRRALGERFAQFRPLRGFNANLHPLLAAHEVGEDARWADLPADELQLRHDPRTDEVRVVHRGEPLDVVYLGFLLPLMLPDRHLPLHADLACGWVALRSLRSREVDGDVVRRGGLRYRDVVLARRTWDFAVLPELGAEESVAPAVARWRARHGLPEHVFVDARAASLPADYLERRLIRAKPQYVDLGNALHLRCLPRLLSRFPGGVELTEALPVPGAQSPGGRVLEVVAETYWGIS</sequence>
<protein>
    <submittedName>
        <fullName evidence="2">Lantibiotic biosynthesis dehydratase-like protein</fullName>
    </submittedName>
</protein>
<dbReference type="EMBL" id="RJKM01000001">
    <property type="protein sequence ID" value="ROP42706.1"/>
    <property type="molecule type" value="Genomic_DNA"/>
</dbReference>
<organism evidence="2 3">
    <name type="scientific">Saccharothrix texasensis</name>
    <dbReference type="NCBI Taxonomy" id="103734"/>
    <lineage>
        <taxon>Bacteria</taxon>
        <taxon>Bacillati</taxon>
        <taxon>Actinomycetota</taxon>
        <taxon>Actinomycetes</taxon>
        <taxon>Pseudonocardiales</taxon>
        <taxon>Pseudonocardiaceae</taxon>
        <taxon>Saccharothrix</taxon>
    </lineage>
</organism>
<comment type="caution">
    <text evidence="2">The sequence shown here is derived from an EMBL/GenBank/DDBJ whole genome shotgun (WGS) entry which is preliminary data.</text>
</comment>
<dbReference type="Pfam" id="PF04738">
    <property type="entry name" value="Lant_dehydr_N"/>
    <property type="match status" value="1"/>
</dbReference>
<dbReference type="Proteomes" id="UP000268727">
    <property type="component" value="Unassembled WGS sequence"/>
</dbReference>